<dbReference type="Gene3D" id="3.40.50.720">
    <property type="entry name" value="NAD(P)-binding Rossmann-like Domain"/>
    <property type="match status" value="1"/>
</dbReference>
<name>A0A166NYX1_9PEZI</name>
<dbReference type="InterPro" id="IPR020904">
    <property type="entry name" value="Sc_DH/Rdtase_CS"/>
</dbReference>
<dbReference type="SUPFAM" id="SSF51735">
    <property type="entry name" value="NAD(P)-binding Rossmann-fold domains"/>
    <property type="match status" value="1"/>
</dbReference>
<dbReference type="STRING" id="708197.A0A166NYX1"/>
<evidence type="ECO:0000256" key="3">
    <source>
        <dbReference type="ARBA" id="ARBA00023002"/>
    </source>
</evidence>
<dbReference type="InterPro" id="IPR036291">
    <property type="entry name" value="NAD(P)-bd_dom_sf"/>
</dbReference>
<gene>
    <name evidence="4" type="ORF">CT0861_08270</name>
</gene>
<evidence type="ECO:0000256" key="1">
    <source>
        <dbReference type="ARBA" id="ARBA00006484"/>
    </source>
</evidence>
<comment type="similarity">
    <text evidence="1">Belongs to the short-chain dehydrogenases/reductases (SDR) family.</text>
</comment>
<keyword evidence="2" id="KW-0521">NADP</keyword>
<keyword evidence="5" id="KW-1185">Reference proteome</keyword>
<dbReference type="Proteomes" id="UP000076552">
    <property type="component" value="Unassembled WGS sequence"/>
</dbReference>
<dbReference type="GO" id="GO:0016491">
    <property type="term" value="F:oxidoreductase activity"/>
    <property type="evidence" value="ECO:0007669"/>
    <property type="project" value="UniProtKB-KW"/>
</dbReference>
<organism evidence="4 5">
    <name type="scientific">Colletotrichum tofieldiae</name>
    <dbReference type="NCBI Taxonomy" id="708197"/>
    <lineage>
        <taxon>Eukaryota</taxon>
        <taxon>Fungi</taxon>
        <taxon>Dikarya</taxon>
        <taxon>Ascomycota</taxon>
        <taxon>Pezizomycotina</taxon>
        <taxon>Sordariomycetes</taxon>
        <taxon>Hypocreomycetidae</taxon>
        <taxon>Glomerellales</taxon>
        <taxon>Glomerellaceae</taxon>
        <taxon>Colletotrichum</taxon>
        <taxon>Colletotrichum spaethianum species complex</taxon>
    </lineage>
</organism>
<dbReference type="PANTHER" id="PTHR43391">
    <property type="entry name" value="RETINOL DEHYDROGENASE-RELATED"/>
    <property type="match status" value="1"/>
</dbReference>
<dbReference type="OrthoDB" id="1470350at2759"/>
<dbReference type="PRINTS" id="PR00081">
    <property type="entry name" value="GDHRDH"/>
</dbReference>
<keyword evidence="3" id="KW-0560">Oxidoreductase</keyword>
<evidence type="ECO:0000313" key="4">
    <source>
        <dbReference type="EMBL" id="KZL66208.1"/>
    </source>
</evidence>
<comment type="caution">
    <text evidence="4">The sequence shown here is derived from an EMBL/GenBank/DDBJ whole genome shotgun (WGS) entry which is preliminary data.</text>
</comment>
<evidence type="ECO:0000256" key="2">
    <source>
        <dbReference type="ARBA" id="ARBA00022857"/>
    </source>
</evidence>
<sequence length="195" mass="21268">MAINFNGPVTLMWLVLPSFIERRRGCVLNIASRAGTVDMPSNLSYCTSKAALIRFTGAIQAEIDEIAPSSDIQLYSIHPGAVASGITTIDGQQDISLAEFPQVASRFAEWKKKFTGSPHLTGMVCVALSTGIAKDVLKGKYFDVEQDLEDIISRAPLLKADPLLHTLHTTMLGSLEREEGAVDREPETPFEFPGF</sequence>
<proteinExistence type="inferred from homology"/>
<dbReference type="AlphaFoldDB" id="A0A166NYX1"/>
<protein>
    <submittedName>
        <fullName evidence="4">3-oxoacyl-(Acyl-carrier-protein) reductase</fullName>
    </submittedName>
</protein>
<reference evidence="4 5" key="1">
    <citation type="submission" date="2015-06" db="EMBL/GenBank/DDBJ databases">
        <title>Survival trade-offs in plant roots during colonization by closely related pathogenic and mutualistic fungi.</title>
        <authorList>
            <person name="Hacquard S."/>
            <person name="Kracher B."/>
            <person name="Hiruma K."/>
            <person name="Weinman A."/>
            <person name="Muench P."/>
            <person name="Garrido Oter R."/>
            <person name="Ver Loren van Themaat E."/>
            <person name="Dallerey J.-F."/>
            <person name="Damm U."/>
            <person name="Henrissat B."/>
            <person name="Lespinet O."/>
            <person name="Thon M."/>
            <person name="Kemen E."/>
            <person name="McHardy A.C."/>
            <person name="Schulze-Lefert P."/>
            <person name="O'Connell R.J."/>
        </authorList>
    </citation>
    <scope>NUCLEOTIDE SEQUENCE [LARGE SCALE GENOMIC DNA]</scope>
    <source>
        <strain evidence="4 5">0861</strain>
    </source>
</reference>
<dbReference type="Pfam" id="PF00106">
    <property type="entry name" value="adh_short"/>
    <property type="match status" value="1"/>
</dbReference>
<dbReference type="PANTHER" id="PTHR43391:SF14">
    <property type="entry name" value="DEHYDROGENASE_REDUCTASE SDR FAMILY PROTEIN 7-LIKE"/>
    <property type="match status" value="1"/>
</dbReference>
<dbReference type="EMBL" id="LFIV01000186">
    <property type="protein sequence ID" value="KZL66208.1"/>
    <property type="molecule type" value="Genomic_DNA"/>
</dbReference>
<evidence type="ECO:0000313" key="5">
    <source>
        <dbReference type="Proteomes" id="UP000076552"/>
    </source>
</evidence>
<accession>A0A166NYX1</accession>
<dbReference type="PROSITE" id="PS00061">
    <property type="entry name" value="ADH_SHORT"/>
    <property type="match status" value="1"/>
</dbReference>
<dbReference type="InterPro" id="IPR002347">
    <property type="entry name" value="SDR_fam"/>
</dbReference>